<protein>
    <recommendedName>
        <fullName evidence="4">DUF6801 domain-containing protein</fullName>
    </recommendedName>
</protein>
<dbReference type="EMBL" id="CP011112">
    <property type="protein sequence ID" value="AKU18080.1"/>
    <property type="molecule type" value="Genomic_DNA"/>
</dbReference>
<dbReference type="Proteomes" id="UP000066480">
    <property type="component" value="Chromosome"/>
</dbReference>
<feature type="chain" id="PRO_5005462083" description="DUF6801 domain-containing protein" evidence="3">
    <location>
        <begin position="42"/>
        <end position="287"/>
    </location>
</feature>
<feature type="region of interest" description="Disordered" evidence="1">
    <location>
        <begin position="204"/>
        <end position="257"/>
    </location>
</feature>
<gene>
    <name evidence="5" type="ORF">VV02_23125</name>
</gene>
<evidence type="ECO:0000313" key="5">
    <source>
        <dbReference type="EMBL" id="AKU18080.1"/>
    </source>
</evidence>
<keyword evidence="2" id="KW-1133">Transmembrane helix</keyword>
<evidence type="ECO:0000256" key="2">
    <source>
        <dbReference type="SAM" id="Phobius"/>
    </source>
</evidence>
<feature type="transmembrane region" description="Helical" evidence="2">
    <location>
        <begin position="263"/>
        <end position="281"/>
    </location>
</feature>
<accession>A0A0K1JNB2</accession>
<evidence type="ECO:0000259" key="4">
    <source>
        <dbReference type="Pfam" id="PF20611"/>
    </source>
</evidence>
<feature type="signal peptide" evidence="3">
    <location>
        <begin position="1"/>
        <end position="41"/>
    </location>
</feature>
<name>A0A0K1JNB2_9MICO</name>
<feature type="domain" description="DUF6801" evidence="4">
    <location>
        <begin position="48"/>
        <end position="200"/>
    </location>
</feature>
<feature type="compositionally biased region" description="Low complexity" evidence="1">
    <location>
        <begin position="208"/>
        <end position="248"/>
    </location>
</feature>
<dbReference type="Pfam" id="PF20611">
    <property type="entry name" value="DUF6801"/>
    <property type="match status" value="1"/>
</dbReference>
<reference evidence="5 6" key="1">
    <citation type="submission" date="2015-03" db="EMBL/GenBank/DDBJ databases">
        <title>Luteipulveratus halotolerans sp. nov., a novel actinobacterium (Dermacoccaceae) from Sarawak, Malaysia.</title>
        <authorList>
            <person name="Juboi H."/>
            <person name="Basik A."/>
            <person name="Shamsul S.S."/>
            <person name="Arnold P."/>
            <person name="Schmitt E.K."/>
            <person name="Sanglier J.-J."/>
            <person name="Yeo T."/>
        </authorList>
    </citation>
    <scope>NUCLEOTIDE SEQUENCE [LARGE SCALE GENOMIC DNA]</scope>
    <source>
        <strain evidence="5 6">MN07-A0370</strain>
    </source>
</reference>
<sequence>MTQQSRPAHRRRSLTKIGAATAVGGALALSMASGLASPADAATTKSLNYKCGLPDLGINFTDPWKVVVAADLPTQVDPGASLPAPKVDATVTTGADAAAQLRALNVKTIKGTSPATYTVSGAVENPGTRTANLTIPLTNVPATGNIVTKPSGVGAAEKAAATAGTATATVGNFKAALTTDSGFVANVVCTQVAGQDATLAKITVGDAPTQSPTSTATPTESPTSTSSPTDTGTGTAEPTGTGTVTGPPVQTDFVQDGSGNSTAAIAGLVTLGGVVGAGVVARRRMKG</sequence>
<evidence type="ECO:0000313" key="6">
    <source>
        <dbReference type="Proteomes" id="UP000066480"/>
    </source>
</evidence>
<evidence type="ECO:0000256" key="3">
    <source>
        <dbReference type="SAM" id="SignalP"/>
    </source>
</evidence>
<dbReference type="PROSITE" id="PS51318">
    <property type="entry name" value="TAT"/>
    <property type="match status" value="1"/>
</dbReference>
<keyword evidence="2" id="KW-0812">Transmembrane</keyword>
<keyword evidence="6" id="KW-1185">Reference proteome</keyword>
<dbReference type="InterPro" id="IPR006311">
    <property type="entry name" value="TAT_signal"/>
</dbReference>
<keyword evidence="3" id="KW-0732">Signal</keyword>
<dbReference type="AlphaFoldDB" id="A0A0K1JNB2"/>
<dbReference type="InterPro" id="IPR046542">
    <property type="entry name" value="DUF6801"/>
</dbReference>
<evidence type="ECO:0000256" key="1">
    <source>
        <dbReference type="SAM" id="MobiDB-lite"/>
    </source>
</evidence>
<dbReference type="KEGG" id="lmoi:VV02_23125"/>
<organism evidence="5 6">
    <name type="scientific">Luteipulveratus mongoliensis</name>
    <dbReference type="NCBI Taxonomy" id="571913"/>
    <lineage>
        <taxon>Bacteria</taxon>
        <taxon>Bacillati</taxon>
        <taxon>Actinomycetota</taxon>
        <taxon>Actinomycetes</taxon>
        <taxon>Micrococcales</taxon>
        <taxon>Dermacoccaceae</taxon>
        <taxon>Luteipulveratus</taxon>
    </lineage>
</organism>
<dbReference type="OrthoDB" id="5149549at2"/>
<proteinExistence type="predicted"/>
<keyword evidence="2" id="KW-0472">Membrane</keyword>
<dbReference type="RefSeq" id="WP_052595454.1">
    <property type="nucleotide sequence ID" value="NZ_CP011112.1"/>
</dbReference>